<evidence type="ECO:0000313" key="1">
    <source>
        <dbReference type="EMBL" id="CAD8109480.1"/>
    </source>
</evidence>
<evidence type="ECO:0000313" key="2">
    <source>
        <dbReference type="Proteomes" id="UP000692954"/>
    </source>
</evidence>
<keyword evidence="2" id="KW-1185">Reference proteome</keyword>
<sequence length="186" mass="22290">MQNKPNAYDKTLRNLQEQSNYIFKENPNPILNYQSKLVLKQYQISSFIQRQEQLNNQLNQTKKSRQFSQQQERQTVATKPRAFSIYYKDQICTYSQPNLIKEDSNNSTDDCVFQKNEYQSNNFFIYSDESLKKKRLLPPMHLNNKDPFLQTFGKQIETINKNRFPKEVFLGNVRKMKKQFQQNLNP</sequence>
<comment type="caution">
    <text evidence="1">The sequence shown here is derived from an EMBL/GenBank/DDBJ whole genome shotgun (WGS) entry which is preliminary data.</text>
</comment>
<organism evidence="1 2">
    <name type="scientific">Paramecium sonneborni</name>
    <dbReference type="NCBI Taxonomy" id="65129"/>
    <lineage>
        <taxon>Eukaryota</taxon>
        <taxon>Sar</taxon>
        <taxon>Alveolata</taxon>
        <taxon>Ciliophora</taxon>
        <taxon>Intramacronucleata</taxon>
        <taxon>Oligohymenophorea</taxon>
        <taxon>Peniculida</taxon>
        <taxon>Parameciidae</taxon>
        <taxon>Paramecium</taxon>
    </lineage>
</organism>
<reference evidence="1" key="1">
    <citation type="submission" date="2021-01" db="EMBL/GenBank/DDBJ databases">
        <authorList>
            <consortium name="Genoscope - CEA"/>
            <person name="William W."/>
        </authorList>
    </citation>
    <scope>NUCLEOTIDE SEQUENCE</scope>
</reference>
<name>A0A8S1Q1R7_9CILI</name>
<dbReference type="AlphaFoldDB" id="A0A8S1Q1R7"/>
<proteinExistence type="predicted"/>
<dbReference type="OrthoDB" id="288802at2759"/>
<dbReference type="EMBL" id="CAJJDN010000093">
    <property type="protein sequence ID" value="CAD8109480.1"/>
    <property type="molecule type" value="Genomic_DNA"/>
</dbReference>
<dbReference type="Proteomes" id="UP000692954">
    <property type="component" value="Unassembled WGS sequence"/>
</dbReference>
<accession>A0A8S1Q1R7</accession>
<gene>
    <name evidence="1" type="ORF">PSON_ATCC_30995.1.T0930199</name>
</gene>
<protein>
    <submittedName>
        <fullName evidence="1">Uncharacterized protein</fullName>
    </submittedName>
</protein>